<evidence type="ECO:0000256" key="6">
    <source>
        <dbReference type="ARBA" id="ARBA00022989"/>
    </source>
</evidence>
<feature type="transmembrane region" description="Helical" evidence="8">
    <location>
        <begin position="165"/>
        <end position="187"/>
    </location>
</feature>
<keyword evidence="2" id="KW-0813">Transport</keyword>
<sequence>MSLNQQQKRGTRTLFFIQIFSTLSFSVLYSTLVLYATKGLSLSASTAIAITGSFVAFNFFLHLLGGYIGGRFLSYRLLFATGMIIQTLGCFVLALMSLESLYWGLAIFLTGCGLNVTCINCMVTQLFEPHDKNRETAFLWNYSGMNIGFLIGFTLSGLLQLHQNYPLLFVFAAGSNLVTFLIALAGWSVLKDVGTHLSYAAKSKKFRLGLIGMGFIIALAFALRWLLNHSHFSNEFILIAGALMLLVICGITFQERVKEARKKLWAFMVLALASLIFWTLYQMTPMGLTLFILHNVDRHILGFEVPPQWFMNINTIIIIIGGPLLAHISKKLRAKGHIIRIPVQFALALILIGIGFAILPLGIHFATAKGISSFSWVAVSYIFQSVGEILISPIGFAMIGQLVPSKLQGVMMGTWLMIVGVAATLANHFSQMSFKQKELLDPLQTNPSFSDTFNLLGWGACLAGVILFFLYPFLRKLIQEKGPPSL</sequence>
<feature type="transmembrane region" description="Helical" evidence="8">
    <location>
        <begin position="12"/>
        <end position="36"/>
    </location>
</feature>
<evidence type="ECO:0000313" key="10">
    <source>
        <dbReference type="Proteomes" id="UP001194714"/>
    </source>
</evidence>
<dbReference type="NCBIfam" id="TIGR00924">
    <property type="entry name" value="yjdL_sub1_fam"/>
    <property type="match status" value="1"/>
</dbReference>
<reference evidence="9 10" key="1">
    <citation type="submission" date="2020-01" db="EMBL/GenBank/DDBJ databases">
        <title>Draft genome sequence of Cand. Neptunochlamydia vexilliferae K9.</title>
        <authorList>
            <person name="Schulz F."/>
            <person name="Koestlbacher S."/>
            <person name="Wascher F."/>
            <person name="Pizzetti I."/>
            <person name="Horn M."/>
        </authorList>
    </citation>
    <scope>NUCLEOTIDE SEQUENCE [LARGE SCALE GENOMIC DNA]</scope>
    <source>
        <strain evidence="9 10">K9</strain>
    </source>
</reference>
<evidence type="ECO:0000256" key="2">
    <source>
        <dbReference type="ARBA" id="ARBA00022448"/>
    </source>
</evidence>
<dbReference type="SUPFAM" id="SSF103473">
    <property type="entry name" value="MFS general substrate transporter"/>
    <property type="match status" value="1"/>
</dbReference>
<keyword evidence="3" id="KW-1003">Cell membrane</keyword>
<feature type="transmembrane region" description="Helical" evidence="8">
    <location>
        <begin position="375"/>
        <end position="398"/>
    </location>
</feature>
<feature type="transmembrane region" description="Helical" evidence="8">
    <location>
        <begin position="341"/>
        <end position="363"/>
    </location>
</feature>
<accession>A0ABS0B070</accession>
<dbReference type="InterPro" id="IPR005279">
    <property type="entry name" value="Dipep/tripep_permease"/>
</dbReference>
<dbReference type="Pfam" id="PF00854">
    <property type="entry name" value="PTR2"/>
    <property type="match status" value="1"/>
</dbReference>
<feature type="transmembrane region" description="Helical" evidence="8">
    <location>
        <begin position="233"/>
        <end position="252"/>
    </location>
</feature>
<dbReference type="InterPro" id="IPR036259">
    <property type="entry name" value="MFS_trans_sf"/>
</dbReference>
<keyword evidence="6 8" id="KW-1133">Transmembrane helix</keyword>
<evidence type="ECO:0000256" key="5">
    <source>
        <dbReference type="ARBA" id="ARBA00022856"/>
    </source>
</evidence>
<dbReference type="Proteomes" id="UP001194714">
    <property type="component" value="Unassembled WGS sequence"/>
</dbReference>
<feature type="transmembrane region" description="Helical" evidence="8">
    <location>
        <begin position="77"/>
        <end position="96"/>
    </location>
</feature>
<feature type="transmembrane region" description="Helical" evidence="8">
    <location>
        <begin position="410"/>
        <end position="429"/>
    </location>
</feature>
<comment type="subcellular location">
    <subcellularLocation>
        <location evidence="1">Cell membrane</location>
        <topology evidence="1">Multi-pass membrane protein</topology>
    </subcellularLocation>
</comment>
<name>A0ABS0B070_9BACT</name>
<feature type="transmembrane region" description="Helical" evidence="8">
    <location>
        <begin position="139"/>
        <end position="159"/>
    </location>
</feature>
<dbReference type="InterPro" id="IPR000109">
    <property type="entry name" value="POT_fam"/>
</dbReference>
<evidence type="ECO:0000256" key="7">
    <source>
        <dbReference type="ARBA" id="ARBA00023136"/>
    </source>
</evidence>
<feature type="transmembrane region" description="Helical" evidence="8">
    <location>
        <begin position="455"/>
        <end position="474"/>
    </location>
</feature>
<keyword evidence="5" id="KW-0571">Peptide transport</keyword>
<gene>
    <name evidence="9" type="ORF">NEPTK9_001297</name>
</gene>
<evidence type="ECO:0000256" key="3">
    <source>
        <dbReference type="ARBA" id="ARBA00022475"/>
    </source>
</evidence>
<keyword evidence="7 8" id="KW-0472">Membrane</keyword>
<dbReference type="PANTHER" id="PTHR23517">
    <property type="entry name" value="RESISTANCE PROTEIN MDTM, PUTATIVE-RELATED-RELATED"/>
    <property type="match status" value="1"/>
</dbReference>
<dbReference type="Gene3D" id="1.20.1250.20">
    <property type="entry name" value="MFS general substrate transporter like domains"/>
    <property type="match status" value="1"/>
</dbReference>
<evidence type="ECO:0000256" key="8">
    <source>
        <dbReference type="SAM" id="Phobius"/>
    </source>
</evidence>
<evidence type="ECO:0000256" key="4">
    <source>
        <dbReference type="ARBA" id="ARBA00022692"/>
    </source>
</evidence>
<proteinExistence type="predicted"/>
<feature type="transmembrane region" description="Helical" evidence="8">
    <location>
        <begin position="42"/>
        <end position="65"/>
    </location>
</feature>
<feature type="transmembrane region" description="Helical" evidence="8">
    <location>
        <begin position="309"/>
        <end position="329"/>
    </location>
</feature>
<dbReference type="PANTHER" id="PTHR23517:SF15">
    <property type="entry name" value="PROTON-DEPENDENT OLIGOPEPTIDE FAMILY TRANSPORT PROTEIN"/>
    <property type="match status" value="1"/>
</dbReference>
<dbReference type="RefSeq" id="WP_194848091.1">
    <property type="nucleotide sequence ID" value="NZ_JAAEJV010000040.1"/>
</dbReference>
<organism evidence="9 10">
    <name type="scientific">Candidatus Neptunichlamydia vexilliferae</name>
    <dbReference type="NCBI Taxonomy" id="1651774"/>
    <lineage>
        <taxon>Bacteria</taxon>
        <taxon>Pseudomonadati</taxon>
        <taxon>Chlamydiota</taxon>
        <taxon>Chlamydiia</taxon>
        <taxon>Parachlamydiales</taxon>
        <taxon>Simkaniaceae</taxon>
        <taxon>Candidatus Neptunichlamydia</taxon>
    </lineage>
</organism>
<feature type="transmembrane region" description="Helical" evidence="8">
    <location>
        <begin position="102"/>
        <end position="127"/>
    </location>
</feature>
<dbReference type="EMBL" id="JAAEJV010000040">
    <property type="protein sequence ID" value="MBF5059779.1"/>
    <property type="molecule type" value="Genomic_DNA"/>
</dbReference>
<evidence type="ECO:0000256" key="1">
    <source>
        <dbReference type="ARBA" id="ARBA00004651"/>
    </source>
</evidence>
<protein>
    <submittedName>
        <fullName evidence="9">Uncharacterized protein</fullName>
    </submittedName>
</protein>
<dbReference type="InterPro" id="IPR050171">
    <property type="entry name" value="MFS_Transporters"/>
</dbReference>
<keyword evidence="4 8" id="KW-0812">Transmembrane</keyword>
<feature type="transmembrane region" description="Helical" evidence="8">
    <location>
        <begin position="208"/>
        <end position="227"/>
    </location>
</feature>
<keyword evidence="5" id="KW-0653">Protein transport</keyword>
<comment type="caution">
    <text evidence="9">The sequence shown here is derived from an EMBL/GenBank/DDBJ whole genome shotgun (WGS) entry which is preliminary data.</text>
</comment>
<keyword evidence="10" id="KW-1185">Reference proteome</keyword>
<evidence type="ECO:0000313" key="9">
    <source>
        <dbReference type="EMBL" id="MBF5059779.1"/>
    </source>
</evidence>
<feature type="transmembrane region" description="Helical" evidence="8">
    <location>
        <begin position="264"/>
        <end position="281"/>
    </location>
</feature>